<keyword evidence="5" id="KW-1185">Reference proteome</keyword>
<organism evidence="4 5">
    <name type="scientific">Scytonema hofmannii PCC 7110</name>
    <dbReference type="NCBI Taxonomy" id="128403"/>
    <lineage>
        <taxon>Bacteria</taxon>
        <taxon>Bacillati</taxon>
        <taxon>Cyanobacteriota</taxon>
        <taxon>Cyanophyceae</taxon>
        <taxon>Nostocales</taxon>
        <taxon>Scytonemataceae</taxon>
        <taxon>Scytonema</taxon>
    </lineage>
</organism>
<protein>
    <submittedName>
        <fullName evidence="4">Phage tail protein</fullName>
    </submittedName>
</protein>
<dbReference type="Pfam" id="PF17482">
    <property type="entry name" value="Phage_sheath_1C"/>
    <property type="match status" value="1"/>
</dbReference>
<evidence type="ECO:0000256" key="1">
    <source>
        <dbReference type="ARBA" id="ARBA00008005"/>
    </source>
</evidence>
<comment type="similarity">
    <text evidence="1">Belongs to the myoviridae tail sheath protein family.</text>
</comment>
<dbReference type="STRING" id="128403.WA1_40910"/>
<feature type="domain" description="Tail sheath protein C-terminal" evidence="3">
    <location>
        <begin position="265"/>
        <end position="369"/>
    </location>
</feature>
<sequence>MKAMYKTPGVYQKYIISEPQVILPTGVPAFLGLCEKTEIAVNQPQLLTLWSEFKYFFGEPLLNSYLAYAVRGFFQNGGSLCYVVRIRDANLKALSEGLVALAELDTIDLVCAPDIMRSPPEKTDPEEVQLMQAAVLNHCSRLGDRFAILDSLPRANLEQIQAQRQRLTESYGALYYPWIRIPEGPEQSNYFVPPCGHIAGVYARSDRQIGVHKAPANEILQDVVDLEVNLTNAQQDELNPQSINCLRSFPGRGIRVWGARTLSLDREWLYINVRRLFLTVRRWIELNMANMVFEPNNSRLWATIKRELTVFLNDLFQRGAFKGRSPTEAFYIKCDEEINPPEVRNIGQVVIEIGLAATVPGEFIVVRIVQDAEGVISTSPI</sequence>
<dbReference type="Proteomes" id="UP000076925">
    <property type="component" value="Unassembled WGS sequence"/>
</dbReference>
<dbReference type="Pfam" id="PF04984">
    <property type="entry name" value="Phage_sheath_1"/>
    <property type="match status" value="1"/>
</dbReference>
<dbReference type="InterPro" id="IPR052042">
    <property type="entry name" value="Tail_sheath_structural"/>
</dbReference>
<dbReference type="InterPro" id="IPR020287">
    <property type="entry name" value="Tail_sheath_C"/>
</dbReference>
<proteinExistence type="inferred from homology"/>
<dbReference type="PANTHER" id="PTHR35861:SF1">
    <property type="entry name" value="PHAGE TAIL SHEATH PROTEIN"/>
    <property type="match status" value="1"/>
</dbReference>
<gene>
    <name evidence="4" type="ORF">WA1_40910</name>
</gene>
<dbReference type="InterPro" id="IPR035089">
    <property type="entry name" value="Phage_sheath_subtilisin"/>
</dbReference>
<name>A0A139WUL9_9CYAN</name>
<dbReference type="EMBL" id="ANNX02000047">
    <property type="protein sequence ID" value="KYC36103.1"/>
    <property type="molecule type" value="Genomic_DNA"/>
</dbReference>
<dbReference type="Gene3D" id="3.40.50.11780">
    <property type="match status" value="1"/>
</dbReference>
<evidence type="ECO:0000259" key="3">
    <source>
        <dbReference type="Pfam" id="PF17482"/>
    </source>
</evidence>
<comment type="caution">
    <text evidence="4">The sequence shown here is derived from an EMBL/GenBank/DDBJ whole genome shotgun (WGS) entry which is preliminary data.</text>
</comment>
<accession>A0A139WUL9</accession>
<evidence type="ECO:0000313" key="4">
    <source>
        <dbReference type="EMBL" id="KYC36103.1"/>
    </source>
</evidence>
<evidence type="ECO:0000259" key="2">
    <source>
        <dbReference type="Pfam" id="PF04984"/>
    </source>
</evidence>
<dbReference type="AlphaFoldDB" id="A0A139WUL9"/>
<evidence type="ECO:0000313" key="5">
    <source>
        <dbReference type="Proteomes" id="UP000076925"/>
    </source>
</evidence>
<reference evidence="4 5" key="1">
    <citation type="journal article" date="2013" name="Genome Biol. Evol.">
        <title>Genomes of Stigonematalean cyanobacteria (subsection V) and the evolution of oxygenic photosynthesis from prokaryotes to plastids.</title>
        <authorList>
            <person name="Dagan T."/>
            <person name="Roettger M."/>
            <person name="Stucken K."/>
            <person name="Landan G."/>
            <person name="Koch R."/>
            <person name="Major P."/>
            <person name="Gould S.B."/>
            <person name="Goremykin V.V."/>
            <person name="Rippka R."/>
            <person name="Tandeau de Marsac N."/>
            <person name="Gugger M."/>
            <person name="Lockhart P.J."/>
            <person name="Allen J.F."/>
            <person name="Brune I."/>
            <person name="Maus I."/>
            <person name="Puhler A."/>
            <person name="Martin W.F."/>
        </authorList>
    </citation>
    <scope>NUCLEOTIDE SEQUENCE [LARGE SCALE GENOMIC DNA]</scope>
    <source>
        <strain evidence="4 5">PCC 7110</strain>
    </source>
</reference>
<dbReference type="PANTHER" id="PTHR35861">
    <property type="match status" value="1"/>
</dbReference>
<feature type="domain" description="Tail sheath protein subtilisin-like" evidence="2">
    <location>
        <begin position="110"/>
        <end position="262"/>
    </location>
</feature>